<name>A0A1M5LFM1_9BRAD</name>
<feature type="region of interest" description="Disordered" evidence="3">
    <location>
        <begin position="1"/>
        <end position="25"/>
    </location>
</feature>
<dbReference type="RefSeq" id="WP_079601228.1">
    <property type="nucleotide sequence ID" value="NZ_LT670817.1"/>
</dbReference>
<dbReference type="GO" id="GO:0003700">
    <property type="term" value="F:DNA-binding transcription factor activity"/>
    <property type="evidence" value="ECO:0007669"/>
    <property type="project" value="TreeGrafter"/>
</dbReference>
<dbReference type="InterPro" id="IPR039536">
    <property type="entry name" value="TetR_C_Proteobacteria"/>
</dbReference>
<dbReference type="PANTHER" id="PTHR30055:SF223">
    <property type="entry name" value="HTH-TYPE TRANSCRIPTIONAL REGULATOR UIDR"/>
    <property type="match status" value="1"/>
</dbReference>
<dbReference type="AlphaFoldDB" id="A0A1M5LFM1"/>
<keyword evidence="1 2" id="KW-0238">DNA-binding</keyword>
<feature type="DNA-binding region" description="H-T-H motif" evidence="2">
    <location>
        <begin position="49"/>
        <end position="68"/>
    </location>
</feature>
<evidence type="ECO:0000256" key="3">
    <source>
        <dbReference type="SAM" id="MobiDB-lite"/>
    </source>
</evidence>
<evidence type="ECO:0000256" key="1">
    <source>
        <dbReference type="ARBA" id="ARBA00023125"/>
    </source>
</evidence>
<dbReference type="GO" id="GO:0000976">
    <property type="term" value="F:transcription cis-regulatory region binding"/>
    <property type="evidence" value="ECO:0007669"/>
    <property type="project" value="TreeGrafter"/>
</dbReference>
<dbReference type="InterPro" id="IPR036271">
    <property type="entry name" value="Tet_transcr_reg_TetR-rel_C_sf"/>
</dbReference>
<evidence type="ECO:0000313" key="5">
    <source>
        <dbReference type="EMBL" id="SHG63173.1"/>
    </source>
</evidence>
<evidence type="ECO:0000313" key="6">
    <source>
        <dbReference type="Proteomes" id="UP000189796"/>
    </source>
</evidence>
<gene>
    <name evidence="5" type="ORF">SAMN05443248_2193</name>
</gene>
<dbReference type="Pfam" id="PF00440">
    <property type="entry name" value="TetR_N"/>
    <property type="match status" value="1"/>
</dbReference>
<dbReference type="PRINTS" id="PR00455">
    <property type="entry name" value="HTHTETR"/>
</dbReference>
<reference evidence="5 6" key="1">
    <citation type="submission" date="2016-11" db="EMBL/GenBank/DDBJ databases">
        <authorList>
            <person name="Jaros S."/>
            <person name="Januszkiewicz K."/>
            <person name="Wedrychowicz H."/>
        </authorList>
    </citation>
    <scope>NUCLEOTIDE SEQUENCE [LARGE SCALE GENOMIC DNA]</scope>
    <source>
        <strain evidence="5 6">GAS138</strain>
    </source>
</reference>
<evidence type="ECO:0000259" key="4">
    <source>
        <dbReference type="PROSITE" id="PS50977"/>
    </source>
</evidence>
<dbReference type="Pfam" id="PF14246">
    <property type="entry name" value="TetR_C_7"/>
    <property type="match status" value="1"/>
</dbReference>
<dbReference type="InterPro" id="IPR001647">
    <property type="entry name" value="HTH_TetR"/>
</dbReference>
<evidence type="ECO:0000256" key="2">
    <source>
        <dbReference type="PROSITE-ProRule" id="PRU00335"/>
    </source>
</evidence>
<dbReference type="InterPro" id="IPR050109">
    <property type="entry name" value="HTH-type_TetR-like_transc_reg"/>
</dbReference>
<proteinExistence type="predicted"/>
<dbReference type="SUPFAM" id="SSF46689">
    <property type="entry name" value="Homeodomain-like"/>
    <property type="match status" value="1"/>
</dbReference>
<organism evidence="5 6">
    <name type="scientific">Bradyrhizobium erythrophlei</name>
    <dbReference type="NCBI Taxonomy" id="1437360"/>
    <lineage>
        <taxon>Bacteria</taxon>
        <taxon>Pseudomonadati</taxon>
        <taxon>Pseudomonadota</taxon>
        <taxon>Alphaproteobacteria</taxon>
        <taxon>Hyphomicrobiales</taxon>
        <taxon>Nitrobacteraceae</taxon>
        <taxon>Bradyrhizobium</taxon>
    </lineage>
</organism>
<dbReference type="InterPro" id="IPR009057">
    <property type="entry name" value="Homeodomain-like_sf"/>
</dbReference>
<dbReference type="PROSITE" id="PS50977">
    <property type="entry name" value="HTH_TETR_2"/>
    <property type="match status" value="1"/>
</dbReference>
<protein>
    <submittedName>
        <fullName evidence="5">Transcriptional regulator, TetR family</fullName>
    </submittedName>
</protein>
<dbReference type="SUPFAM" id="SSF48498">
    <property type="entry name" value="Tetracyclin repressor-like, C-terminal domain"/>
    <property type="match status" value="1"/>
</dbReference>
<feature type="domain" description="HTH tetR-type" evidence="4">
    <location>
        <begin position="26"/>
        <end position="86"/>
    </location>
</feature>
<dbReference type="Proteomes" id="UP000189796">
    <property type="component" value="Chromosome I"/>
</dbReference>
<feature type="compositionally biased region" description="Polar residues" evidence="3">
    <location>
        <begin position="1"/>
        <end position="10"/>
    </location>
</feature>
<dbReference type="Gene3D" id="1.10.357.10">
    <property type="entry name" value="Tetracycline Repressor, domain 2"/>
    <property type="match status" value="1"/>
</dbReference>
<dbReference type="EMBL" id="LT670817">
    <property type="protein sequence ID" value="SHG63173.1"/>
    <property type="molecule type" value="Genomic_DNA"/>
</dbReference>
<sequence length="226" mass="24646">MAEIDTTQAKTQDKRCRGRPQVRPDDETRGVIYEAARHEFAASGYAATSMETVARRAGVSTKTLYRLIPNKASLFEGMVSDRLDRFLSVVNLHAADHTDIEQALFAALMACADLALDEEVIAVQRMVLQEAGKFCGIAGTFYKNAIERTAMALADWLRVQQARGLIALDDVDEAAGMLLGMVTSAPRRAAMFGGVPLPSRPQIEARVGNCVALFLRGCQVQGVRSR</sequence>
<dbReference type="PANTHER" id="PTHR30055">
    <property type="entry name" value="HTH-TYPE TRANSCRIPTIONAL REGULATOR RUTR"/>
    <property type="match status" value="1"/>
</dbReference>
<dbReference type="OrthoDB" id="7584337at2"/>
<accession>A0A1M5LFM1</accession>